<evidence type="ECO:0000259" key="4">
    <source>
        <dbReference type="Pfam" id="PF00195"/>
    </source>
</evidence>
<gene>
    <name evidence="6" type="ORF">ACFFGH_20760</name>
</gene>
<evidence type="ECO:0000313" key="7">
    <source>
        <dbReference type="Proteomes" id="UP001589896"/>
    </source>
</evidence>
<dbReference type="Proteomes" id="UP001589896">
    <property type="component" value="Unassembled WGS sequence"/>
</dbReference>
<keyword evidence="3" id="KW-0012">Acyltransferase</keyword>
<evidence type="ECO:0000256" key="3">
    <source>
        <dbReference type="ARBA" id="ARBA00023315"/>
    </source>
</evidence>
<feature type="domain" description="Chalcone/stilbene synthase C-terminal" evidence="5">
    <location>
        <begin position="217"/>
        <end position="350"/>
    </location>
</feature>
<evidence type="ECO:0000313" key="6">
    <source>
        <dbReference type="EMBL" id="MFC0680273.1"/>
    </source>
</evidence>
<evidence type="ECO:0000256" key="1">
    <source>
        <dbReference type="ARBA" id="ARBA00005531"/>
    </source>
</evidence>
<dbReference type="InterPro" id="IPR016039">
    <property type="entry name" value="Thiolase-like"/>
</dbReference>
<comment type="similarity">
    <text evidence="1">Belongs to the thiolase-like superfamily. Chalcone/stilbene synthases family.</text>
</comment>
<dbReference type="PIRSF" id="PIRSF000451">
    <property type="entry name" value="PKS_III"/>
    <property type="match status" value="1"/>
</dbReference>
<evidence type="ECO:0000256" key="2">
    <source>
        <dbReference type="ARBA" id="ARBA00022679"/>
    </source>
</evidence>
<protein>
    <submittedName>
        <fullName evidence="6">Type III polyketide synthase</fullName>
    </submittedName>
</protein>
<dbReference type="Pfam" id="PF00195">
    <property type="entry name" value="Chal_sti_synt_N"/>
    <property type="match status" value="1"/>
</dbReference>
<keyword evidence="2" id="KW-0808">Transferase</keyword>
<evidence type="ECO:0000259" key="5">
    <source>
        <dbReference type="Pfam" id="PF02797"/>
    </source>
</evidence>
<dbReference type="Gene3D" id="3.40.47.10">
    <property type="match status" value="2"/>
</dbReference>
<accession>A0ABV6RWI9</accession>
<name>A0ABV6RWI9_9GAMM</name>
<dbReference type="InterPro" id="IPR011141">
    <property type="entry name" value="Polyketide_synthase_type-III"/>
</dbReference>
<dbReference type="PANTHER" id="PTHR11877:SF99">
    <property type="entry name" value="1,3,6,8-TETRAHYDROXYNAPHTHALENE SYNTHASE"/>
    <property type="match status" value="1"/>
</dbReference>
<proteinExistence type="inferred from homology"/>
<dbReference type="InterPro" id="IPR012328">
    <property type="entry name" value="Chalcone/stilbene_synt_C"/>
</dbReference>
<organism evidence="6 7">
    <name type="scientific">Lysobacter korlensis</name>
    <dbReference type="NCBI Taxonomy" id="553636"/>
    <lineage>
        <taxon>Bacteria</taxon>
        <taxon>Pseudomonadati</taxon>
        <taxon>Pseudomonadota</taxon>
        <taxon>Gammaproteobacteria</taxon>
        <taxon>Lysobacterales</taxon>
        <taxon>Lysobacteraceae</taxon>
        <taxon>Lysobacter</taxon>
    </lineage>
</organism>
<dbReference type="RefSeq" id="WP_386671865.1">
    <property type="nucleotide sequence ID" value="NZ_JBHLTG010000005.1"/>
</dbReference>
<feature type="domain" description="Chalcone/stilbene synthase N-terminal" evidence="4">
    <location>
        <begin position="78"/>
        <end position="199"/>
    </location>
</feature>
<comment type="caution">
    <text evidence="6">The sequence shown here is derived from an EMBL/GenBank/DDBJ whole genome shotgun (WGS) entry which is preliminary data.</text>
</comment>
<keyword evidence="7" id="KW-1185">Reference proteome</keyword>
<reference evidence="6 7" key="1">
    <citation type="submission" date="2024-09" db="EMBL/GenBank/DDBJ databases">
        <authorList>
            <person name="Sun Q."/>
            <person name="Mori K."/>
        </authorList>
    </citation>
    <scope>NUCLEOTIDE SEQUENCE [LARGE SCALE GENOMIC DNA]</scope>
    <source>
        <strain evidence="6 7">KCTC 23076</strain>
    </source>
</reference>
<dbReference type="InterPro" id="IPR001099">
    <property type="entry name" value="Chalcone/stilbene_synt_N"/>
</dbReference>
<dbReference type="CDD" id="cd00831">
    <property type="entry name" value="CHS_like"/>
    <property type="match status" value="1"/>
</dbReference>
<dbReference type="SUPFAM" id="SSF53901">
    <property type="entry name" value="Thiolase-like"/>
    <property type="match status" value="2"/>
</dbReference>
<dbReference type="PANTHER" id="PTHR11877">
    <property type="entry name" value="HYDROXYMETHYLGLUTARYL-COA SYNTHASE"/>
    <property type="match status" value="1"/>
</dbReference>
<dbReference type="Pfam" id="PF02797">
    <property type="entry name" value="Chal_sti_synt_C"/>
    <property type="match status" value="1"/>
</dbReference>
<dbReference type="EMBL" id="JBHLTG010000005">
    <property type="protein sequence ID" value="MFC0680273.1"/>
    <property type="molecule type" value="Genomic_DNA"/>
</dbReference>
<sequence length="353" mass="36600">MSRIIGIAPVLPDYAYSQLEITEELGSFLTADASKRAVLARLHAGTGIGTRYTALPIDAYRDLGSFGTANDHWIRVGTDLAERAVRHALVAAGLEPADIDHLFFTSVTGLSAPSIDARLIPRLGLRPDIKRVPSFGLGCVAGASGLARVHDYLLGRPRDIAVLLSVELCSLTVQRSDDSMANFVASGLFGDGAAAVVIAGAERAAELGIAGPEIIDSRSGFYPDTSDVIGWDVRDTGFQIVLSSGVAAAIEANFEPDVSAFLAGHGLTVADVGAWVAHPGGPRVLETFATGLGLPESALAASWDSLNRVGNLSSSSVLHVLADIGAQPAATNGLLFALGPGVSAELVLLRWAA</sequence>